<dbReference type="InterPro" id="IPR036188">
    <property type="entry name" value="FAD/NAD-bd_sf"/>
</dbReference>
<feature type="domain" description="Fumarate reductase/succinate dehydrogenase flavoprotein-like C-terminal" evidence="15">
    <location>
        <begin position="434"/>
        <end position="515"/>
    </location>
</feature>
<dbReference type="SUPFAM" id="SSF51905">
    <property type="entry name" value="FAD/NAD(P)-binding domain"/>
    <property type="match status" value="1"/>
</dbReference>
<comment type="similarity">
    <text evidence="3 13">Belongs to the FAD-dependent oxidoreductase 2 family. NadB subfamily.</text>
</comment>
<comment type="function">
    <text evidence="10">Catalyzes the oxidation of L-aspartate to iminoaspartate, the first step in the de novo biosynthesis of NAD(+).</text>
</comment>
<dbReference type="KEGG" id="cphy:B5808_16460"/>
<evidence type="ECO:0000256" key="9">
    <source>
        <dbReference type="ARBA" id="ARBA00023002"/>
    </source>
</evidence>
<evidence type="ECO:0000256" key="3">
    <source>
        <dbReference type="ARBA" id="ARBA00008562"/>
    </source>
</evidence>
<dbReference type="STRING" id="1619308.B5808_16460"/>
<dbReference type="SUPFAM" id="SSF46977">
    <property type="entry name" value="Succinate dehydrogenase/fumarate reductase flavoprotein C-terminal domain"/>
    <property type="match status" value="1"/>
</dbReference>
<dbReference type="Proteomes" id="UP000192775">
    <property type="component" value="Chromosome"/>
</dbReference>
<dbReference type="PANTHER" id="PTHR42716">
    <property type="entry name" value="L-ASPARTATE OXIDASE"/>
    <property type="match status" value="1"/>
</dbReference>
<evidence type="ECO:0000256" key="10">
    <source>
        <dbReference type="ARBA" id="ARBA00029426"/>
    </source>
</evidence>
<dbReference type="Pfam" id="PF00890">
    <property type="entry name" value="FAD_binding_2"/>
    <property type="match status" value="1"/>
</dbReference>
<evidence type="ECO:0000256" key="13">
    <source>
        <dbReference type="RuleBase" id="RU362049"/>
    </source>
</evidence>
<dbReference type="InterPro" id="IPR015939">
    <property type="entry name" value="Fum_Rdtase/Succ_DH_flav-like_C"/>
</dbReference>
<protein>
    <recommendedName>
        <fullName evidence="5 12">L-aspartate oxidase</fullName>
        <ecNumber evidence="4 12">1.4.3.16</ecNumber>
    </recommendedName>
</protein>
<dbReference type="PRINTS" id="PR00368">
    <property type="entry name" value="FADPNR"/>
</dbReference>
<evidence type="ECO:0000256" key="11">
    <source>
        <dbReference type="ARBA" id="ARBA00048305"/>
    </source>
</evidence>
<evidence type="ECO:0000256" key="4">
    <source>
        <dbReference type="ARBA" id="ARBA00012173"/>
    </source>
</evidence>
<evidence type="ECO:0000256" key="6">
    <source>
        <dbReference type="ARBA" id="ARBA00022630"/>
    </source>
</evidence>
<dbReference type="PANTHER" id="PTHR42716:SF2">
    <property type="entry name" value="L-ASPARTATE OXIDASE, CHLOROPLASTIC"/>
    <property type="match status" value="1"/>
</dbReference>
<dbReference type="InterPro" id="IPR027477">
    <property type="entry name" value="Succ_DH/fumarate_Rdtase_cat_sf"/>
</dbReference>
<evidence type="ECO:0000256" key="7">
    <source>
        <dbReference type="ARBA" id="ARBA00022642"/>
    </source>
</evidence>
<dbReference type="GO" id="GO:0033765">
    <property type="term" value="F:steroid dehydrogenase activity, acting on the CH-CH group of donors"/>
    <property type="evidence" value="ECO:0007669"/>
    <property type="project" value="UniProtKB-ARBA"/>
</dbReference>
<reference evidence="16 17" key="1">
    <citation type="submission" date="2017-04" db="EMBL/GenBank/DDBJ databases">
        <authorList>
            <person name="Afonso C.L."/>
            <person name="Miller P.J."/>
            <person name="Scott M.A."/>
            <person name="Spackman E."/>
            <person name="Goraichik I."/>
            <person name="Dimitrov K.M."/>
            <person name="Suarez D.L."/>
            <person name="Swayne D.E."/>
        </authorList>
    </citation>
    <scope>NUCLEOTIDE SEQUENCE [LARGE SCALE GENOMIC DNA]</scope>
    <source>
        <strain evidence="17">XA(T)</strain>
    </source>
</reference>
<dbReference type="RefSeq" id="WP_085020776.1">
    <property type="nucleotide sequence ID" value="NZ_BMHD01000001.1"/>
</dbReference>
<dbReference type="InterPro" id="IPR003953">
    <property type="entry name" value="FAD-dep_OxRdtase_2_FAD-bd"/>
</dbReference>
<dbReference type="Gene3D" id="3.90.700.10">
    <property type="entry name" value="Succinate dehydrogenase/fumarate reductase flavoprotein, catalytic domain"/>
    <property type="match status" value="1"/>
</dbReference>
<evidence type="ECO:0000313" key="16">
    <source>
        <dbReference type="EMBL" id="ARJ06638.1"/>
    </source>
</evidence>
<organism evidence="16 17">
    <name type="scientific">Cnuibacter physcomitrellae</name>
    <dbReference type="NCBI Taxonomy" id="1619308"/>
    <lineage>
        <taxon>Bacteria</taxon>
        <taxon>Bacillati</taxon>
        <taxon>Actinomycetota</taxon>
        <taxon>Actinomycetes</taxon>
        <taxon>Micrococcales</taxon>
        <taxon>Microbacteriaceae</taxon>
        <taxon>Cnuibacter</taxon>
    </lineage>
</organism>
<evidence type="ECO:0000256" key="8">
    <source>
        <dbReference type="ARBA" id="ARBA00022827"/>
    </source>
</evidence>
<keyword evidence="17" id="KW-1185">Reference proteome</keyword>
<evidence type="ECO:0000259" key="14">
    <source>
        <dbReference type="Pfam" id="PF00890"/>
    </source>
</evidence>
<sequence>MSIRRGLASRVVVVGSGAAGLVTALELLRRSPDVSVTVVTKGSLSDGNTRYAQGGIAAAVMPGDSVSSHVSDTLAAGAGLSDAEAVRVLCSEGPAAITELVRWGVDFDRVSGTGSGSGSAAPFDAGLEGAHSHHRILHAGGDATGAAIELALVRAALAAASGGRDARLEIVEHAFLLDLIAVDGAVSGVRLLIGGVVREIAADAVVLATGGLGQLYPHTTNPAVTTGDGAAAALRAGAVLEDVEFVQFHPTALAVPGSFLVSEAVRGDGAVLVNATGERFMRHAHPLAELAPRDVVARAIAAQMAAGSPVFLDATSLGRDELARRFPTIDAASRAAGFDWAAEPLPVAPAAHYWMGGVATDLAARTSLPGLYAVGEVARTGVHGANRLASNSLLEAVVFGRRAAAALAGAAAEPWGGASGAAVRSVAGPALSREDLHGWMWSAAGLHRSAGPLAAAFEALAPSATDELDAPRGFATVEELETENLHLLGAAVVHSALAREESRGAHFRSDFPDTDPELARPLPITLDSLTTALHPLRH</sequence>
<evidence type="ECO:0000256" key="12">
    <source>
        <dbReference type="NCBIfam" id="TIGR00551"/>
    </source>
</evidence>
<feature type="domain" description="FAD-dependent oxidoreductase 2 FAD-binding" evidence="14">
    <location>
        <begin position="11"/>
        <end position="393"/>
    </location>
</feature>
<comment type="subcellular location">
    <subcellularLocation>
        <location evidence="13">Cytoplasm</location>
    </subcellularLocation>
</comment>
<evidence type="ECO:0000256" key="5">
    <source>
        <dbReference type="ARBA" id="ARBA00021901"/>
    </source>
</evidence>
<keyword evidence="6 13" id="KW-0285">Flavoprotein</keyword>
<dbReference type="UniPathway" id="UPA00253">
    <property type="reaction ID" value="UER00326"/>
</dbReference>
<dbReference type="InterPro" id="IPR037099">
    <property type="entry name" value="Fum_R/Succ_DH_flav-like_C_sf"/>
</dbReference>
<dbReference type="EMBL" id="CP020715">
    <property type="protein sequence ID" value="ARJ06638.1"/>
    <property type="molecule type" value="Genomic_DNA"/>
</dbReference>
<keyword evidence="9 13" id="KW-0560">Oxidoreductase</keyword>
<proteinExistence type="inferred from homology"/>
<dbReference type="GO" id="GO:0008734">
    <property type="term" value="F:L-aspartate oxidase activity"/>
    <property type="evidence" value="ECO:0007669"/>
    <property type="project" value="UniProtKB-UniRule"/>
</dbReference>
<dbReference type="EC" id="1.4.3.16" evidence="4 12"/>
<accession>A0A1X9LQN8</accession>
<evidence type="ECO:0000256" key="1">
    <source>
        <dbReference type="ARBA" id="ARBA00001974"/>
    </source>
</evidence>
<gene>
    <name evidence="16" type="ORF">B5808_16460</name>
</gene>
<dbReference type="GO" id="GO:0005737">
    <property type="term" value="C:cytoplasm"/>
    <property type="evidence" value="ECO:0007669"/>
    <property type="project" value="UniProtKB-SubCell"/>
</dbReference>
<name>A0A1X9LQN8_9MICO</name>
<evidence type="ECO:0000313" key="17">
    <source>
        <dbReference type="Proteomes" id="UP000192775"/>
    </source>
</evidence>
<dbReference type="AlphaFoldDB" id="A0A1X9LQN8"/>
<dbReference type="Pfam" id="PF02910">
    <property type="entry name" value="Succ_DH_flav_C"/>
    <property type="match status" value="1"/>
</dbReference>
<dbReference type="FunFam" id="3.90.700.10:FF:000002">
    <property type="entry name" value="L-aspartate oxidase"/>
    <property type="match status" value="1"/>
</dbReference>
<comment type="pathway">
    <text evidence="2 13">Cofactor biosynthesis; NAD(+) biosynthesis; iminoaspartate from L-aspartate (oxidase route): step 1/1.</text>
</comment>
<dbReference type="Gene3D" id="1.20.58.100">
    <property type="entry name" value="Fumarate reductase/succinate dehydrogenase flavoprotein-like, C-terminal domain"/>
    <property type="match status" value="1"/>
</dbReference>
<comment type="catalytic activity">
    <reaction evidence="11">
        <text>L-aspartate + O2 = iminosuccinate + H2O2</text>
        <dbReference type="Rhea" id="RHEA:25876"/>
        <dbReference type="ChEBI" id="CHEBI:15379"/>
        <dbReference type="ChEBI" id="CHEBI:16240"/>
        <dbReference type="ChEBI" id="CHEBI:29991"/>
        <dbReference type="ChEBI" id="CHEBI:77875"/>
        <dbReference type="EC" id="1.4.3.16"/>
    </reaction>
    <physiologicalReaction direction="left-to-right" evidence="11">
        <dbReference type="Rhea" id="RHEA:25877"/>
    </physiologicalReaction>
</comment>
<dbReference type="Gene3D" id="3.50.50.60">
    <property type="entry name" value="FAD/NAD(P)-binding domain"/>
    <property type="match status" value="1"/>
</dbReference>
<keyword evidence="7 13" id="KW-0662">Pyridine nucleotide biosynthesis</keyword>
<dbReference type="NCBIfam" id="TIGR00551">
    <property type="entry name" value="nadB"/>
    <property type="match status" value="1"/>
</dbReference>
<dbReference type="InterPro" id="IPR005288">
    <property type="entry name" value="NadB"/>
</dbReference>
<comment type="cofactor">
    <cofactor evidence="1 13">
        <name>FAD</name>
        <dbReference type="ChEBI" id="CHEBI:57692"/>
    </cofactor>
</comment>
<keyword evidence="8 13" id="KW-0274">FAD</keyword>
<dbReference type="GO" id="GO:0034628">
    <property type="term" value="P:'de novo' NAD+ biosynthetic process from L-aspartate"/>
    <property type="evidence" value="ECO:0007669"/>
    <property type="project" value="TreeGrafter"/>
</dbReference>
<dbReference type="SUPFAM" id="SSF56425">
    <property type="entry name" value="Succinate dehydrogenase/fumarate reductase flavoprotein, catalytic domain"/>
    <property type="match status" value="1"/>
</dbReference>
<evidence type="ECO:0000259" key="15">
    <source>
        <dbReference type="Pfam" id="PF02910"/>
    </source>
</evidence>
<evidence type="ECO:0000256" key="2">
    <source>
        <dbReference type="ARBA" id="ARBA00004950"/>
    </source>
</evidence>